<sequence length="159" mass="17735">MAAGKSAEAIGEPADRVLVITRVFDAPRSLVYQAFADPKHALKWGGPPDYPAVHVEGDLRPGGKWRTCLRALDGSRELWQGGVYREIVPNERLVYSFAWDQEDGSPGPETLVTVTFADQGRKTLVTFRQAVFNTKENCDGHRRGWNGAFDRLADHVARR</sequence>
<organism evidence="3 4">
    <name type="scientific">Hypericibacter terrae</name>
    <dbReference type="NCBI Taxonomy" id="2602015"/>
    <lineage>
        <taxon>Bacteria</taxon>
        <taxon>Pseudomonadati</taxon>
        <taxon>Pseudomonadota</taxon>
        <taxon>Alphaproteobacteria</taxon>
        <taxon>Rhodospirillales</taxon>
        <taxon>Dongiaceae</taxon>
        <taxon>Hypericibacter</taxon>
    </lineage>
</organism>
<evidence type="ECO:0000259" key="2">
    <source>
        <dbReference type="Pfam" id="PF08327"/>
    </source>
</evidence>
<dbReference type="InterPro" id="IPR013538">
    <property type="entry name" value="ASHA1/2-like_C"/>
</dbReference>
<gene>
    <name evidence="3" type="ORF">FRZ44_40100</name>
</gene>
<dbReference type="InterPro" id="IPR023393">
    <property type="entry name" value="START-like_dom_sf"/>
</dbReference>
<accession>A0A5J6MRN9</accession>
<dbReference type="Proteomes" id="UP000326202">
    <property type="component" value="Chromosome"/>
</dbReference>
<dbReference type="OrthoDB" id="9805228at2"/>
<dbReference type="Pfam" id="PF08327">
    <property type="entry name" value="AHSA1"/>
    <property type="match status" value="1"/>
</dbReference>
<comment type="similarity">
    <text evidence="1">Belongs to the AHA1 family.</text>
</comment>
<name>A0A5J6MRN9_9PROT</name>
<dbReference type="KEGG" id="htq:FRZ44_40100"/>
<protein>
    <submittedName>
        <fullName evidence="3">Activator of HSP90 ATPase</fullName>
    </submittedName>
</protein>
<dbReference type="RefSeq" id="WP_151178827.1">
    <property type="nucleotide sequence ID" value="NZ_CP042906.1"/>
</dbReference>
<evidence type="ECO:0000256" key="1">
    <source>
        <dbReference type="ARBA" id="ARBA00006817"/>
    </source>
</evidence>
<dbReference type="SUPFAM" id="SSF55961">
    <property type="entry name" value="Bet v1-like"/>
    <property type="match status" value="1"/>
</dbReference>
<evidence type="ECO:0000313" key="4">
    <source>
        <dbReference type="Proteomes" id="UP000326202"/>
    </source>
</evidence>
<proteinExistence type="inferred from homology"/>
<reference evidence="3 4" key="1">
    <citation type="submission" date="2019-08" db="EMBL/GenBank/DDBJ databases">
        <title>Hyperibacter terrae gen. nov., sp. nov. and Hyperibacter viscosus sp. nov., two new members in the family Rhodospirillaceae isolated from the rhizosphere of Hypericum perforatum.</title>
        <authorList>
            <person name="Noviana Z."/>
        </authorList>
    </citation>
    <scope>NUCLEOTIDE SEQUENCE [LARGE SCALE GENOMIC DNA]</scope>
    <source>
        <strain evidence="3 4">R5913</strain>
    </source>
</reference>
<feature type="domain" description="Activator of Hsp90 ATPase homologue 1/2-like C-terminal" evidence="2">
    <location>
        <begin position="25"/>
        <end position="156"/>
    </location>
</feature>
<dbReference type="CDD" id="cd07814">
    <property type="entry name" value="SRPBCC_CalC_Aha1-like"/>
    <property type="match status" value="1"/>
</dbReference>
<dbReference type="AlphaFoldDB" id="A0A5J6MRN9"/>
<keyword evidence="4" id="KW-1185">Reference proteome</keyword>
<dbReference type="Gene3D" id="3.30.530.20">
    <property type="match status" value="1"/>
</dbReference>
<dbReference type="EMBL" id="CP042906">
    <property type="protein sequence ID" value="QEX18700.1"/>
    <property type="molecule type" value="Genomic_DNA"/>
</dbReference>
<evidence type="ECO:0000313" key="3">
    <source>
        <dbReference type="EMBL" id="QEX18700.1"/>
    </source>
</evidence>